<dbReference type="Proteomes" id="UP001196068">
    <property type="component" value="Unassembled WGS sequence"/>
</dbReference>
<dbReference type="RefSeq" id="WP_211873713.1">
    <property type="nucleotide sequence ID" value="NZ_JAAEDH010000006.1"/>
</dbReference>
<accession>A0AAF1KSI2</accession>
<feature type="transmembrane region" description="Helical" evidence="1">
    <location>
        <begin position="70"/>
        <end position="92"/>
    </location>
</feature>
<evidence type="ECO:0000313" key="3">
    <source>
        <dbReference type="Proteomes" id="UP001196068"/>
    </source>
</evidence>
<evidence type="ECO:0000256" key="1">
    <source>
        <dbReference type="SAM" id="Phobius"/>
    </source>
</evidence>
<gene>
    <name evidence="2" type="ORF">GXW79_07385</name>
</gene>
<sequence>MTALSTGIVIGAGLRGATRLARGHADGLRDMESTPEGAGRSFWVAALCLPIFIALRLLDTDSAPASGRGFVAELIGYALSWVLFPLFARHLATSIGRAVQWPRYIAAWNWCNAIQYVLMLALTVPSLLGASPGFASAISLVVLGYGLWLGWFVARTALGIEGRNAAGFVLLDMALSLLIARVVMTLSLG</sequence>
<organism evidence="2 3">
    <name type="scientific">Plastoroseomonas arctica</name>
    <dbReference type="NCBI Taxonomy" id="1509237"/>
    <lineage>
        <taxon>Bacteria</taxon>
        <taxon>Pseudomonadati</taxon>
        <taxon>Pseudomonadota</taxon>
        <taxon>Alphaproteobacteria</taxon>
        <taxon>Acetobacterales</taxon>
        <taxon>Acetobacteraceae</taxon>
        <taxon>Plastoroseomonas</taxon>
    </lineage>
</organism>
<feature type="transmembrane region" description="Helical" evidence="1">
    <location>
        <begin position="41"/>
        <end position="58"/>
    </location>
</feature>
<evidence type="ECO:0008006" key="4">
    <source>
        <dbReference type="Google" id="ProtNLM"/>
    </source>
</evidence>
<reference evidence="2" key="1">
    <citation type="submission" date="2020-01" db="EMBL/GenBank/DDBJ databases">
        <authorList>
            <person name="Rat A."/>
        </authorList>
    </citation>
    <scope>NUCLEOTIDE SEQUENCE</scope>
    <source>
        <strain evidence="2">LMG 28251</strain>
    </source>
</reference>
<keyword evidence="1" id="KW-0812">Transmembrane</keyword>
<feature type="transmembrane region" description="Helical" evidence="1">
    <location>
        <begin position="104"/>
        <end position="128"/>
    </location>
</feature>
<feature type="transmembrane region" description="Helical" evidence="1">
    <location>
        <begin position="165"/>
        <end position="184"/>
    </location>
</feature>
<comment type="caution">
    <text evidence="2">The sequence shown here is derived from an EMBL/GenBank/DDBJ whole genome shotgun (WGS) entry which is preliminary data.</text>
</comment>
<protein>
    <recommendedName>
        <fullName evidence="4">Yip1 domain-containing protein</fullName>
    </recommendedName>
</protein>
<keyword evidence="3" id="KW-1185">Reference proteome</keyword>
<keyword evidence="1" id="KW-0472">Membrane</keyword>
<keyword evidence="1" id="KW-1133">Transmembrane helix</keyword>
<feature type="transmembrane region" description="Helical" evidence="1">
    <location>
        <begin position="134"/>
        <end position="153"/>
    </location>
</feature>
<evidence type="ECO:0000313" key="2">
    <source>
        <dbReference type="EMBL" id="MBR0654897.1"/>
    </source>
</evidence>
<dbReference type="AlphaFoldDB" id="A0AAF1KSI2"/>
<name>A0AAF1KSI2_9PROT</name>
<dbReference type="EMBL" id="JAAEDH010000006">
    <property type="protein sequence ID" value="MBR0654897.1"/>
    <property type="molecule type" value="Genomic_DNA"/>
</dbReference>
<reference evidence="2" key="2">
    <citation type="journal article" date="2021" name="Syst. Appl. Microbiol.">
        <title>Roseomonas hellenica sp. nov., isolated from roots of wild-growing Alkanna tinctoria.</title>
        <authorList>
            <person name="Rat A."/>
            <person name="Naranjo H.D."/>
            <person name="Lebbe L."/>
            <person name="Cnockaert M."/>
            <person name="Krigas N."/>
            <person name="Grigoriadou K."/>
            <person name="Maloupa E."/>
            <person name="Willems A."/>
        </authorList>
    </citation>
    <scope>NUCLEOTIDE SEQUENCE</scope>
    <source>
        <strain evidence="2">LMG 28251</strain>
    </source>
</reference>
<proteinExistence type="predicted"/>